<accession>A0A6N2RXB4</accession>
<dbReference type="EMBL" id="CACRSQ010000002">
    <property type="protein sequence ID" value="VYS85677.1"/>
    <property type="molecule type" value="Genomic_DNA"/>
</dbReference>
<proteinExistence type="predicted"/>
<sequence>MDIFYAAALYETRCALRVYRLAFETCLNEKEVRNI</sequence>
<name>A0A6N2RXB4_9FIRM</name>
<gene>
    <name evidence="1" type="ORF">ACLFYP115_00690</name>
</gene>
<organism evidence="1">
    <name type="scientific">Anaerostipes caccae</name>
    <dbReference type="NCBI Taxonomy" id="105841"/>
    <lineage>
        <taxon>Bacteria</taxon>
        <taxon>Bacillati</taxon>
        <taxon>Bacillota</taxon>
        <taxon>Clostridia</taxon>
        <taxon>Lachnospirales</taxon>
        <taxon>Lachnospiraceae</taxon>
        <taxon>Anaerostipes</taxon>
    </lineage>
</organism>
<dbReference type="AlphaFoldDB" id="A0A6N2RXB4"/>
<protein>
    <submittedName>
        <fullName evidence="1">Uncharacterized protein</fullName>
    </submittedName>
</protein>
<evidence type="ECO:0000313" key="1">
    <source>
        <dbReference type="EMBL" id="VYS85677.1"/>
    </source>
</evidence>
<reference evidence="1" key="1">
    <citation type="submission" date="2019-11" db="EMBL/GenBank/DDBJ databases">
        <authorList>
            <person name="Feng L."/>
        </authorList>
    </citation>
    <scope>NUCLEOTIDE SEQUENCE</scope>
    <source>
        <strain evidence="1">AcaccaeLFYP115</strain>
    </source>
</reference>